<sequence>MTIVVDASVVVAAFVDSGPDGQWSLQHMRQSRLAGPHLMPVEVASVLRRAELAGDLSPDAAALAHADVADLPVRLFPYDPFARRIWELRKTVTSYDAWYVALAEELDATLVTLDVRLSRAAGPLCRIEVPAFL</sequence>
<evidence type="ECO:0000256" key="2">
    <source>
        <dbReference type="ARBA" id="ARBA00022722"/>
    </source>
</evidence>
<dbReference type="PANTHER" id="PTHR35901:SF1">
    <property type="entry name" value="EXONUCLEASE VAPC9"/>
    <property type="match status" value="1"/>
</dbReference>
<gene>
    <name evidence="7" type="ORF">MNBD_ACTINO02-1335</name>
</gene>
<dbReference type="InterPro" id="IPR022907">
    <property type="entry name" value="VapC_family"/>
</dbReference>
<protein>
    <recommendedName>
        <fullName evidence="6">PIN domain-containing protein</fullName>
    </recommendedName>
</protein>
<evidence type="ECO:0000313" key="7">
    <source>
        <dbReference type="EMBL" id="VAW09658.1"/>
    </source>
</evidence>
<evidence type="ECO:0000259" key="6">
    <source>
        <dbReference type="Pfam" id="PF01850"/>
    </source>
</evidence>
<keyword evidence="4" id="KW-0378">Hydrolase</keyword>
<dbReference type="Gene3D" id="3.40.50.1010">
    <property type="entry name" value="5'-nuclease"/>
    <property type="match status" value="1"/>
</dbReference>
<dbReference type="Pfam" id="PF01850">
    <property type="entry name" value="PIN"/>
    <property type="match status" value="1"/>
</dbReference>
<evidence type="ECO:0000256" key="3">
    <source>
        <dbReference type="ARBA" id="ARBA00022723"/>
    </source>
</evidence>
<dbReference type="GO" id="GO:0004540">
    <property type="term" value="F:RNA nuclease activity"/>
    <property type="evidence" value="ECO:0007669"/>
    <property type="project" value="InterPro"/>
</dbReference>
<dbReference type="GO" id="GO:0016787">
    <property type="term" value="F:hydrolase activity"/>
    <property type="evidence" value="ECO:0007669"/>
    <property type="project" value="UniProtKB-KW"/>
</dbReference>
<proteinExistence type="inferred from homology"/>
<dbReference type="SUPFAM" id="SSF88723">
    <property type="entry name" value="PIN domain-like"/>
    <property type="match status" value="1"/>
</dbReference>
<dbReference type="EMBL" id="UOEK01000626">
    <property type="protein sequence ID" value="VAW09658.1"/>
    <property type="molecule type" value="Genomic_DNA"/>
</dbReference>
<evidence type="ECO:0000256" key="5">
    <source>
        <dbReference type="ARBA" id="ARBA00022842"/>
    </source>
</evidence>
<dbReference type="CDD" id="cd09873">
    <property type="entry name" value="PIN_Pae0151-like"/>
    <property type="match status" value="1"/>
</dbReference>
<organism evidence="7">
    <name type="scientific">hydrothermal vent metagenome</name>
    <dbReference type="NCBI Taxonomy" id="652676"/>
    <lineage>
        <taxon>unclassified sequences</taxon>
        <taxon>metagenomes</taxon>
        <taxon>ecological metagenomes</taxon>
    </lineage>
</organism>
<evidence type="ECO:0000256" key="1">
    <source>
        <dbReference type="ARBA" id="ARBA00022649"/>
    </source>
</evidence>
<dbReference type="PANTHER" id="PTHR35901">
    <property type="entry name" value="RIBONUCLEASE VAPC3"/>
    <property type="match status" value="1"/>
</dbReference>
<keyword evidence="2" id="KW-0540">Nuclease</keyword>
<evidence type="ECO:0000256" key="4">
    <source>
        <dbReference type="ARBA" id="ARBA00022801"/>
    </source>
</evidence>
<keyword evidence="1" id="KW-1277">Toxin-antitoxin system</keyword>
<dbReference type="HAMAP" id="MF_00265">
    <property type="entry name" value="VapC_Nob1"/>
    <property type="match status" value="1"/>
</dbReference>
<accession>A0A3B0SVV6</accession>
<dbReference type="InterPro" id="IPR029060">
    <property type="entry name" value="PIN-like_dom_sf"/>
</dbReference>
<keyword evidence="5" id="KW-0460">Magnesium</keyword>
<dbReference type="InterPro" id="IPR044153">
    <property type="entry name" value="PIN_Pae0151-like"/>
</dbReference>
<keyword evidence="3" id="KW-0479">Metal-binding</keyword>
<feature type="domain" description="PIN" evidence="6">
    <location>
        <begin position="3"/>
        <end position="122"/>
    </location>
</feature>
<reference evidence="7" key="1">
    <citation type="submission" date="2018-06" db="EMBL/GenBank/DDBJ databases">
        <authorList>
            <person name="Zhirakovskaya E."/>
        </authorList>
    </citation>
    <scope>NUCLEOTIDE SEQUENCE</scope>
</reference>
<dbReference type="InterPro" id="IPR051619">
    <property type="entry name" value="TypeII_TA_RNase_PINc/VapC"/>
</dbReference>
<dbReference type="AlphaFoldDB" id="A0A3B0SVV6"/>
<name>A0A3B0SVV6_9ZZZZ</name>
<dbReference type="InterPro" id="IPR002716">
    <property type="entry name" value="PIN_dom"/>
</dbReference>
<dbReference type="GO" id="GO:0046872">
    <property type="term" value="F:metal ion binding"/>
    <property type="evidence" value="ECO:0007669"/>
    <property type="project" value="UniProtKB-KW"/>
</dbReference>